<keyword evidence="1" id="KW-0472">Membrane</keyword>
<accession>A0A366EGE7</accession>
<comment type="caution">
    <text evidence="2">The sequence shown here is derived from an EMBL/GenBank/DDBJ whole genome shotgun (WGS) entry which is preliminary data.</text>
</comment>
<sequence length="54" mass="5587">MALAIILIIITSLSSLAVCREIKSKNISAAIVTGSSAIIFGFFSITTVVTSILS</sequence>
<organism evidence="2 3">
    <name type="scientific">Paraliobacillus ryukyuensis</name>
    <dbReference type="NCBI Taxonomy" id="200904"/>
    <lineage>
        <taxon>Bacteria</taxon>
        <taxon>Bacillati</taxon>
        <taxon>Bacillota</taxon>
        <taxon>Bacilli</taxon>
        <taxon>Bacillales</taxon>
        <taxon>Bacillaceae</taxon>
        <taxon>Paraliobacillus</taxon>
    </lineage>
</organism>
<dbReference type="RefSeq" id="WP_079708507.1">
    <property type="nucleotide sequence ID" value="NZ_BAABQN010000001.1"/>
</dbReference>
<protein>
    <submittedName>
        <fullName evidence="2">Uncharacterized protein DUF2759</fullName>
    </submittedName>
</protein>
<dbReference type="AlphaFoldDB" id="A0A366EGE7"/>
<evidence type="ECO:0000313" key="3">
    <source>
        <dbReference type="Proteomes" id="UP000252254"/>
    </source>
</evidence>
<keyword evidence="3" id="KW-1185">Reference proteome</keyword>
<keyword evidence="1" id="KW-0812">Transmembrane</keyword>
<dbReference type="OrthoDB" id="2355718at2"/>
<evidence type="ECO:0000256" key="1">
    <source>
        <dbReference type="SAM" id="Phobius"/>
    </source>
</evidence>
<proteinExistence type="predicted"/>
<dbReference type="Pfam" id="PF10958">
    <property type="entry name" value="DUF2759"/>
    <property type="match status" value="1"/>
</dbReference>
<reference evidence="2 3" key="1">
    <citation type="submission" date="2018-06" db="EMBL/GenBank/DDBJ databases">
        <title>Genomic Encyclopedia of Type Strains, Phase IV (KMG-IV): sequencing the most valuable type-strain genomes for metagenomic binning, comparative biology and taxonomic classification.</title>
        <authorList>
            <person name="Goeker M."/>
        </authorList>
    </citation>
    <scope>NUCLEOTIDE SEQUENCE [LARGE SCALE GENOMIC DNA]</scope>
    <source>
        <strain evidence="2 3">DSM 15140</strain>
    </source>
</reference>
<dbReference type="InterPro" id="IPR024490">
    <property type="entry name" value="DUF2759"/>
</dbReference>
<evidence type="ECO:0000313" key="2">
    <source>
        <dbReference type="EMBL" id="RBP01403.1"/>
    </source>
</evidence>
<name>A0A366EGE7_9BACI</name>
<dbReference type="Proteomes" id="UP000252254">
    <property type="component" value="Unassembled WGS sequence"/>
</dbReference>
<keyword evidence="1" id="KW-1133">Transmembrane helix</keyword>
<feature type="transmembrane region" description="Helical" evidence="1">
    <location>
        <begin position="29"/>
        <end position="53"/>
    </location>
</feature>
<dbReference type="EMBL" id="QNRI01000001">
    <property type="protein sequence ID" value="RBP01403.1"/>
    <property type="molecule type" value="Genomic_DNA"/>
</dbReference>
<gene>
    <name evidence="2" type="ORF">DES48_101139</name>
</gene>